<keyword evidence="3" id="KW-1185">Reference proteome</keyword>
<keyword evidence="1" id="KW-0812">Transmembrane</keyword>
<gene>
    <name evidence="2" type="ORF">SAMN05421688_3397</name>
</gene>
<dbReference type="Pfam" id="PF10067">
    <property type="entry name" value="DUF2306"/>
    <property type="match status" value="1"/>
</dbReference>
<reference evidence="2 3" key="1">
    <citation type="submission" date="2016-10" db="EMBL/GenBank/DDBJ databases">
        <authorList>
            <person name="de Groot N.N."/>
        </authorList>
    </citation>
    <scope>NUCLEOTIDE SEQUENCE [LARGE SCALE GENOMIC DNA]</scope>
    <source>
        <strain evidence="2 3">DSM 29316</strain>
    </source>
</reference>
<evidence type="ECO:0000313" key="3">
    <source>
        <dbReference type="Proteomes" id="UP000198796"/>
    </source>
</evidence>
<dbReference type="OrthoDB" id="9815686at2"/>
<feature type="transmembrane region" description="Helical" evidence="1">
    <location>
        <begin position="70"/>
        <end position="91"/>
    </location>
</feature>
<dbReference type="EMBL" id="FOJU01000008">
    <property type="protein sequence ID" value="SFB17215.1"/>
    <property type="molecule type" value="Genomic_DNA"/>
</dbReference>
<dbReference type="InterPro" id="IPR018750">
    <property type="entry name" value="DUF2306_membrane"/>
</dbReference>
<feature type="transmembrane region" description="Helical" evidence="1">
    <location>
        <begin position="12"/>
        <end position="33"/>
    </location>
</feature>
<dbReference type="Proteomes" id="UP000198796">
    <property type="component" value="Unassembled WGS sequence"/>
</dbReference>
<dbReference type="AlphaFoldDB" id="A0A1I0YUZ3"/>
<keyword evidence="1" id="KW-1133">Transmembrane helix</keyword>
<evidence type="ECO:0000256" key="1">
    <source>
        <dbReference type="SAM" id="Phobius"/>
    </source>
</evidence>
<protein>
    <submittedName>
        <fullName evidence="2">Uncharacterized membrane protein</fullName>
    </submittedName>
</protein>
<keyword evidence="1" id="KW-0472">Membrane</keyword>
<dbReference type="RefSeq" id="WP_092066909.1">
    <property type="nucleotide sequence ID" value="NZ_FOJU01000008.1"/>
</dbReference>
<evidence type="ECO:0000313" key="2">
    <source>
        <dbReference type="EMBL" id="SFB17215.1"/>
    </source>
</evidence>
<sequence>MSFEPLIRAAGAIPSHAFAAMAAFLLALVQFAAPKGTVPHRTLGWVWVALMASVALSSFWIHTICQLRGFSIIHLLSVFVLIMLPLGVLRARRHQVESHARTMKGLFLGALLIAGIFTFMPGRIMHSVVFGTTVDHGTCNAS</sequence>
<feature type="transmembrane region" description="Helical" evidence="1">
    <location>
        <begin position="45"/>
        <end position="64"/>
    </location>
</feature>
<name>A0A1I0YUZ3_9RHOB</name>
<accession>A0A1I0YUZ3</accession>
<organism evidence="2 3">
    <name type="scientific">Poseidonocella pacifica</name>
    <dbReference type="NCBI Taxonomy" id="871651"/>
    <lineage>
        <taxon>Bacteria</taxon>
        <taxon>Pseudomonadati</taxon>
        <taxon>Pseudomonadota</taxon>
        <taxon>Alphaproteobacteria</taxon>
        <taxon>Rhodobacterales</taxon>
        <taxon>Roseobacteraceae</taxon>
        <taxon>Poseidonocella</taxon>
    </lineage>
</organism>
<feature type="transmembrane region" description="Helical" evidence="1">
    <location>
        <begin position="103"/>
        <end position="120"/>
    </location>
</feature>
<proteinExistence type="predicted"/>